<dbReference type="RefSeq" id="WP_127077704.1">
    <property type="nucleotide sequence ID" value="NZ_RSCL01000001.1"/>
</dbReference>
<reference evidence="7" key="2">
    <citation type="journal article" date="2019" name="Genome Biol. Evol.">
        <title>Day and night: Metabolic profiles and evolutionary relationships of six axenic non-marine cyanobacteria.</title>
        <authorList>
            <person name="Will S.E."/>
            <person name="Henke P."/>
            <person name="Boedeker C."/>
            <person name="Huang S."/>
            <person name="Brinkmann H."/>
            <person name="Rohde M."/>
            <person name="Jarek M."/>
            <person name="Friedl T."/>
            <person name="Seufert S."/>
            <person name="Schumacher M."/>
            <person name="Overmann J."/>
            <person name="Neumann-Schaal M."/>
            <person name="Petersen J."/>
        </authorList>
    </citation>
    <scope>NUCLEOTIDE SEQUENCE [LARGE SCALE GENOMIC DNA]</scope>
    <source>
        <strain evidence="7">PCC 7102</strain>
    </source>
</reference>
<dbReference type="CDD" id="cd00038">
    <property type="entry name" value="CAP_ED"/>
    <property type="match status" value="1"/>
</dbReference>
<dbReference type="InterPro" id="IPR014710">
    <property type="entry name" value="RmlC-like_jellyroll"/>
</dbReference>
<feature type="domain" description="Cyclic nucleotide-binding" evidence="5">
    <location>
        <begin position="10"/>
        <end position="129"/>
    </location>
</feature>
<dbReference type="PRINTS" id="PR00344">
    <property type="entry name" value="BCTRLSENSOR"/>
</dbReference>
<dbReference type="AlphaFoldDB" id="A0A433VTS4"/>
<dbReference type="SMART" id="SM00387">
    <property type="entry name" value="HATPase_c"/>
    <property type="match status" value="1"/>
</dbReference>
<evidence type="ECO:0000256" key="3">
    <source>
        <dbReference type="ARBA" id="ARBA00022777"/>
    </source>
</evidence>
<evidence type="ECO:0000259" key="6">
    <source>
        <dbReference type="PROSITE" id="PS50109"/>
    </source>
</evidence>
<organism evidence="7 8">
    <name type="scientific">Dulcicalothrix desertica PCC 7102</name>
    <dbReference type="NCBI Taxonomy" id="232991"/>
    <lineage>
        <taxon>Bacteria</taxon>
        <taxon>Bacillati</taxon>
        <taxon>Cyanobacteriota</taxon>
        <taxon>Cyanophyceae</taxon>
        <taxon>Nostocales</taxon>
        <taxon>Calotrichaceae</taxon>
        <taxon>Dulcicalothrix</taxon>
    </lineage>
</organism>
<evidence type="ECO:0000259" key="5">
    <source>
        <dbReference type="PROSITE" id="PS50042"/>
    </source>
</evidence>
<dbReference type="Gene3D" id="2.60.120.10">
    <property type="entry name" value="Jelly Rolls"/>
    <property type="match status" value="1"/>
</dbReference>
<protein>
    <recommendedName>
        <fullName evidence="2">histidine kinase</fullName>
        <ecNumber evidence="2">2.7.13.3</ecNumber>
    </recommendedName>
</protein>
<dbReference type="InterPro" id="IPR005467">
    <property type="entry name" value="His_kinase_dom"/>
</dbReference>
<name>A0A433VTS4_9CYAN</name>
<keyword evidence="4" id="KW-0902">Two-component regulatory system</keyword>
<proteinExistence type="predicted"/>
<dbReference type="EMBL" id="RSCL01000001">
    <property type="protein sequence ID" value="RUT09528.1"/>
    <property type="molecule type" value="Genomic_DNA"/>
</dbReference>
<dbReference type="Gene3D" id="3.30.565.10">
    <property type="entry name" value="Histidine kinase-like ATPase, C-terminal domain"/>
    <property type="match status" value="1"/>
</dbReference>
<accession>A0A433VTS4</accession>
<dbReference type="InterPro" id="IPR036890">
    <property type="entry name" value="HATPase_C_sf"/>
</dbReference>
<keyword evidence="3 7" id="KW-0418">Kinase</keyword>
<keyword evidence="3 7" id="KW-0808">Transferase</keyword>
<keyword evidence="8" id="KW-1185">Reference proteome</keyword>
<dbReference type="Pfam" id="PF02518">
    <property type="entry name" value="HATPase_c"/>
    <property type="match status" value="1"/>
</dbReference>
<dbReference type="GO" id="GO:0004673">
    <property type="term" value="F:protein histidine kinase activity"/>
    <property type="evidence" value="ECO:0007669"/>
    <property type="project" value="UniProtKB-EC"/>
</dbReference>
<reference evidence="7" key="1">
    <citation type="submission" date="2018-12" db="EMBL/GenBank/DDBJ databases">
        <authorList>
            <person name="Will S."/>
            <person name="Neumann-Schaal M."/>
            <person name="Henke P."/>
        </authorList>
    </citation>
    <scope>NUCLEOTIDE SEQUENCE</scope>
    <source>
        <strain evidence="7">PCC 7102</strain>
    </source>
</reference>
<dbReference type="InterPro" id="IPR000595">
    <property type="entry name" value="cNMP-bd_dom"/>
</dbReference>
<dbReference type="Proteomes" id="UP000271624">
    <property type="component" value="Unassembled WGS sequence"/>
</dbReference>
<dbReference type="GO" id="GO:0000160">
    <property type="term" value="P:phosphorelay signal transduction system"/>
    <property type="evidence" value="ECO:0007669"/>
    <property type="project" value="UniProtKB-KW"/>
</dbReference>
<dbReference type="SMART" id="SM00100">
    <property type="entry name" value="cNMP"/>
    <property type="match status" value="1"/>
</dbReference>
<dbReference type="EC" id="2.7.13.3" evidence="2"/>
<dbReference type="Pfam" id="PF00027">
    <property type="entry name" value="cNMP_binding"/>
    <property type="match status" value="1"/>
</dbReference>
<comment type="catalytic activity">
    <reaction evidence="1">
        <text>ATP + protein L-histidine = ADP + protein N-phospho-L-histidine.</text>
        <dbReference type="EC" id="2.7.13.3"/>
    </reaction>
</comment>
<evidence type="ECO:0000313" key="8">
    <source>
        <dbReference type="Proteomes" id="UP000271624"/>
    </source>
</evidence>
<sequence>MLHDPNENALFPKLPEEALHKMQKVGAKIHLNAGDTVFTEGQADYKFCIVLDGEIEITKQLGGERKLLAVHRRGEFMGEVSMLTGHGASASARALTNATVLEIDSETFKRIIAECSPIADVILTAMVGRSKDVEVQMRHSEKLAALGKLSAGLAHELNNPAAAAQRASSNLREISKTLQSLMCELYSLSQEQLKFLRDFELQANPTIKLDPLDQSDKEDAVTDWLEDHDIKNSWKMAPTFVNTAIDTDKLDNLADQIPQDKLEIVLHWLEAKLAQTCLLNQIEQSTARISEIVQAVKGYSYMDQAPLQEIDVHQGIENTLIIFGHKLKKGIAVKREYDLTLPRIQAYGSELNQVWTNLIDNAIDAMKGKGQLTIRTESDNTCILVEITDTGTGIPEAIQPRIFEPFFTTKEMGAGTGLGLDITYRIIVKKHHGDIHFVSKPGNTSFRIYLPINPSEKTKCER</sequence>
<dbReference type="SUPFAM" id="SSF55874">
    <property type="entry name" value="ATPase domain of HSP90 chaperone/DNA topoisomerase II/histidine kinase"/>
    <property type="match status" value="1"/>
</dbReference>
<dbReference type="PANTHER" id="PTHR43065:SF48">
    <property type="entry name" value="HISTIDINE KINASE"/>
    <property type="match status" value="1"/>
</dbReference>
<dbReference type="SUPFAM" id="SSF51206">
    <property type="entry name" value="cAMP-binding domain-like"/>
    <property type="match status" value="1"/>
</dbReference>
<comment type="caution">
    <text evidence="7">The sequence shown here is derived from an EMBL/GenBank/DDBJ whole genome shotgun (WGS) entry which is preliminary data.</text>
</comment>
<dbReference type="PROSITE" id="PS50042">
    <property type="entry name" value="CNMP_BINDING_3"/>
    <property type="match status" value="1"/>
</dbReference>
<feature type="domain" description="Histidine kinase" evidence="6">
    <location>
        <begin position="278"/>
        <end position="454"/>
    </location>
</feature>
<evidence type="ECO:0000256" key="2">
    <source>
        <dbReference type="ARBA" id="ARBA00012438"/>
    </source>
</evidence>
<dbReference type="InterPro" id="IPR004358">
    <property type="entry name" value="Sig_transdc_His_kin-like_C"/>
</dbReference>
<evidence type="ECO:0000256" key="1">
    <source>
        <dbReference type="ARBA" id="ARBA00000085"/>
    </source>
</evidence>
<gene>
    <name evidence="7" type="ORF">DSM106972_000220</name>
</gene>
<dbReference type="OrthoDB" id="9773246at2"/>
<dbReference type="PROSITE" id="PS50109">
    <property type="entry name" value="HIS_KIN"/>
    <property type="match status" value="1"/>
</dbReference>
<dbReference type="PANTHER" id="PTHR43065">
    <property type="entry name" value="SENSOR HISTIDINE KINASE"/>
    <property type="match status" value="1"/>
</dbReference>
<evidence type="ECO:0000313" key="7">
    <source>
        <dbReference type="EMBL" id="RUT09528.1"/>
    </source>
</evidence>
<dbReference type="InterPro" id="IPR003594">
    <property type="entry name" value="HATPase_dom"/>
</dbReference>
<dbReference type="Gene3D" id="1.10.287.130">
    <property type="match status" value="1"/>
</dbReference>
<dbReference type="InterPro" id="IPR018490">
    <property type="entry name" value="cNMP-bd_dom_sf"/>
</dbReference>
<evidence type="ECO:0000256" key="4">
    <source>
        <dbReference type="ARBA" id="ARBA00023012"/>
    </source>
</evidence>